<dbReference type="EMBL" id="CP022685">
    <property type="protein sequence ID" value="ATL28563.1"/>
    <property type="molecule type" value="Genomic_DNA"/>
</dbReference>
<evidence type="ECO:0000313" key="2">
    <source>
        <dbReference type="Proteomes" id="UP000221011"/>
    </source>
</evidence>
<evidence type="ECO:0008006" key="3">
    <source>
        <dbReference type="Google" id="ProtNLM"/>
    </source>
</evidence>
<proteinExistence type="predicted"/>
<dbReference type="InterPro" id="IPR007325">
    <property type="entry name" value="KFase/CYL"/>
</dbReference>
<dbReference type="GO" id="GO:0004061">
    <property type="term" value="F:arylformamidase activity"/>
    <property type="evidence" value="ECO:0007669"/>
    <property type="project" value="InterPro"/>
</dbReference>
<dbReference type="Pfam" id="PF04199">
    <property type="entry name" value="Cyclase"/>
    <property type="match status" value="1"/>
</dbReference>
<dbReference type="SUPFAM" id="SSF102198">
    <property type="entry name" value="Putative cyclase"/>
    <property type="match status" value="1"/>
</dbReference>
<dbReference type="PANTHER" id="PTHR34861:SF10">
    <property type="entry name" value="CYCLASE"/>
    <property type="match status" value="1"/>
</dbReference>
<dbReference type="InterPro" id="IPR037175">
    <property type="entry name" value="KFase_sf"/>
</dbReference>
<protein>
    <recommendedName>
        <fullName evidence="3">Cyclase</fullName>
    </recommendedName>
</protein>
<sequence length="319" mass="34138">MSDSPGADAAPSGLPPEFHDIAKRVNNWGRWGSDDEIGTLNLVTDEVVREAAATVRSGRRVPLALPLKEDGVQTGMIPGRVNPLHTMVQINQQIFGPGTVATSDDAVTMGLQTATHWDALTHVSHSGRIYNGRPADTITAHAGARHSGIDKVPYVVSRGVLLDVARAKGLDRLPGDHAVTPEDLDEAAEFGGVTVRAGDIALVRTGQLQVYLAGDKHAYAYPSPGLSLRTPEWFHAHDVAAVANDTLTFEIFPPEIENLWLPVHALDLVEMGMLQGQNWDLEKLSTACAEESRYAFLLSAMPEPFIGGTGTPVAPVAVL</sequence>
<gene>
    <name evidence="1" type="ORF">KY5_3545</name>
</gene>
<keyword evidence="2" id="KW-1185">Reference proteome</keyword>
<dbReference type="AlphaFoldDB" id="A0A291QAQ5"/>
<evidence type="ECO:0000313" key="1">
    <source>
        <dbReference type="EMBL" id="ATL28563.1"/>
    </source>
</evidence>
<dbReference type="RefSeq" id="WP_098243196.1">
    <property type="nucleotide sequence ID" value="NZ_CP022685.1"/>
</dbReference>
<reference evidence="1 2" key="1">
    <citation type="submission" date="2017-08" db="EMBL/GenBank/DDBJ databases">
        <title>Complete Genome Sequence of Streptomyces formicae KY5, the formicamycin producer.</title>
        <authorList>
            <person name="Holmes N.A."/>
            <person name="Devine R."/>
            <person name="Qin Z."/>
            <person name="Seipke R.F."/>
            <person name="Wilkinson B."/>
            <person name="Hutchings M.I."/>
        </authorList>
    </citation>
    <scope>NUCLEOTIDE SEQUENCE [LARGE SCALE GENOMIC DNA]</scope>
    <source>
        <strain evidence="1 2">KY5</strain>
    </source>
</reference>
<dbReference type="KEGG" id="sfk:KY5_3545"/>
<dbReference type="PANTHER" id="PTHR34861">
    <property type="match status" value="1"/>
</dbReference>
<dbReference type="Proteomes" id="UP000221011">
    <property type="component" value="Chromosome"/>
</dbReference>
<accession>A0A291QAQ5</accession>
<dbReference type="Gene3D" id="3.50.30.50">
    <property type="entry name" value="Putative cyclase"/>
    <property type="match status" value="1"/>
</dbReference>
<name>A0A291QAQ5_9ACTN</name>
<dbReference type="GO" id="GO:0019441">
    <property type="term" value="P:L-tryptophan catabolic process to kynurenine"/>
    <property type="evidence" value="ECO:0007669"/>
    <property type="project" value="InterPro"/>
</dbReference>
<organism evidence="1 2">
    <name type="scientific">Streptomyces formicae</name>
    <dbReference type="NCBI Taxonomy" id="1616117"/>
    <lineage>
        <taxon>Bacteria</taxon>
        <taxon>Bacillati</taxon>
        <taxon>Actinomycetota</taxon>
        <taxon>Actinomycetes</taxon>
        <taxon>Kitasatosporales</taxon>
        <taxon>Streptomycetaceae</taxon>
        <taxon>Streptomyces</taxon>
    </lineage>
</organism>